<evidence type="ECO:0000256" key="10">
    <source>
        <dbReference type="ARBA" id="ARBA00023201"/>
    </source>
</evidence>
<evidence type="ECO:0000256" key="5">
    <source>
        <dbReference type="ARBA" id="ARBA00022692"/>
    </source>
</evidence>
<keyword evidence="4 12" id="KW-0894">Sodium channel</keyword>
<dbReference type="Gene3D" id="2.60.470.10">
    <property type="entry name" value="Acid-sensing ion channels like domains"/>
    <property type="match status" value="1"/>
</dbReference>
<dbReference type="InterPro" id="IPR001873">
    <property type="entry name" value="ENaC"/>
</dbReference>
<reference evidence="15" key="1">
    <citation type="submission" date="2025-08" db="UniProtKB">
        <authorList>
            <consortium name="RefSeq"/>
        </authorList>
    </citation>
    <scope>IDENTIFICATION</scope>
    <source>
        <tissue evidence="15">Muscle</tissue>
    </source>
</reference>
<evidence type="ECO:0000256" key="4">
    <source>
        <dbReference type="ARBA" id="ARBA00022461"/>
    </source>
</evidence>
<comment type="subcellular location">
    <subcellularLocation>
        <location evidence="1">Membrane</location>
        <topology evidence="1">Multi-pass membrane protein</topology>
    </subcellularLocation>
</comment>
<evidence type="ECO:0000256" key="7">
    <source>
        <dbReference type="ARBA" id="ARBA00023053"/>
    </source>
</evidence>
<keyword evidence="7" id="KW-0915">Sodium</keyword>
<comment type="similarity">
    <text evidence="2 12">Belongs to the amiloride-sensitive sodium channel (TC 1.A.6) family.</text>
</comment>
<dbReference type="Proteomes" id="UP000694941">
    <property type="component" value="Unplaced"/>
</dbReference>
<evidence type="ECO:0000256" key="12">
    <source>
        <dbReference type="RuleBase" id="RU000679"/>
    </source>
</evidence>
<evidence type="ECO:0000256" key="8">
    <source>
        <dbReference type="ARBA" id="ARBA00023065"/>
    </source>
</evidence>
<dbReference type="PRINTS" id="PR01078">
    <property type="entry name" value="AMINACHANNEL"/>
</dbReference>
<evidence type="ECO:0000256" key="3">
    <source>
        <dbReference type="ARBA" id="ARBA00022448"/>
    </source>
</evidence>
<keyword evidence="11 12" id="KW-0407">Ion channel</keyword>
<dbReference type="PANTHER" id="PTHR11690">
    <property type="entry name" value="AMILORIDE-SENSITIVE SODIUM CHANNEL-RELATED"/>
    <property type="match status" value="1"/>
</dbReference>
<keyword evidence="6 13" id="KW-1133">Transmembrane helix</keyword>
<keyword evidence="14" id="KW-1185">Reference proteome</keyword>
<protein>
    <submittedName>
        <fullName evidence="15">Acid-sensing ion channel 1-like isoform X1</fullName>
    </submittedName>
</protein>
<evidence type="ECO:0000256" key="13">
    <source>
        <dbReference type="SAM" id="Phobius"/>
    </source>
</evidence>
<organism evidence="14 15">
    <name type="scientific">Limulus polyphemus</name>
    <name type="common">Atlantic horseshoe crab</name>
    <dbReference type="NCBI Taxonomy" id="6850"/>
    <lineage>
        <taxon>Eukaryota</taxon>
        <taxon>Metazoa</taxon>
        <taxon>Ecdysozoa</taxon>
        <taxon>Arthropoda</taxon>
        <taxon>Chelicerata</taxon>
        <taxon>Merostomata</taxon>
        <taxon>Xiphosura</taxon>
        <taxon>Limulidae</taxon>
        <taxon>Limulus</taxon>
    </lineage>
</organism>
<keyword evidence="10 12" id="KW-0739">Sodium transport</keyword>
<feature type="transmembrane region" description="Helical" evidence="13">
    <location>
        <begin position="17"/>
        <end position="38"/>
    </location>
</feature>
<evidence type="ECO:0000256" key="1">
    <source>
        <dbReference type="ARBA" id="ARBA00004141"/>
    </source>
</evidence>
<evidence type="ECO:0000313" key="15">
    <source>
        <dbReference type="RefSeq" id="XP_022257976.1"/>
    </source>
</evidence>
<evidence type="ECO:0000256" key="2">
    <source>
        <dbReference type="ARBA" id="ARBA00007193"/>
    </source>
</evidence>
<evidence type="ECO:0000256" key="11">
    <source>
        <dbReference type="ARBA" id="ARBA00023303"/>
    </source>
</evidence>
<evidence type="ECO:0000256" key="6">
    <source>
        <dbReference type="ARBA" id="ARBA00022989"/>
    </source>
</evidence>
<keyword evidence="9 13" id="KW-0472">Membrane</keyword>
<gene>
    <name evidence="15" type="primary">LOC106473876</name>
</gene>
<proteinExistence type="inferred from homology"/>
<accession>A0ABM1TQ20</accession>
<keyword evidence="8 12" id="KW-0406">Ion transport</keyword>
<name>A0ABM1TQ20_LIMPO</name>
<evidence type="ECO:0000256" key="9">
    <source>
        <dbReference type="ARBA" id="ARBA00023136"/>
    </source>
</evidence>
<dbReference type="GeneID" id="106473876"/>
<keyword evidence="5 12" id="KW-0812">Transmembrane</keyword>
<dbReference type="RefSeq" id="XP_022257976.1">
    <property type="nucleotide sequence ID" value="XM_022402268.1"/>
</dbReference>
<dbReference type="Pfam" id="PF00858">
    <property type="entry name" value="ASC"/>
    <property type="match status" value="1"/>
</dbReference>
<sequence>MYCSTRERLMTFSTSKLLYLCLVGAVSITSLSFCTYFIKTFLDDYLTYPTVLKVDMDMGEHLTFPAVTICNHNRISISKLEELCFNENYNLNHSICNATFQTILNSPLNMKIPYSTNLFSMAESCSDGDSYYESEPTQLRRPNKVFSCLALPEAQIETTSLQPEEIIKKCVYDGQHCDARNFSKFWTYLHGNCFTFNDQWNNETHDRLVVATGALSGLEILLDKLDESSTDIDITVKGYKVLIHSPNVTPDVENDGVLIEPDSTTYIALEKVCFSSIC</sequence>
<evidence type="ECO:0000313" key="14">
    <source>
        <dbReference type="Proteomes" id="UP000694941"/>
    </source>
</evidence>
<keyword evidence="3 12" id="KW-0813">Transport</keyword>